<organism evidence="2">
    <name type="scientific">mine drainage metagenome</name>
    <dbReference type="NCBI Taxonomy" id="410659"/>
    <lineage>
        <taxon>unclassified sequences</taxon>
        <taxon>metagenomes</taxon>
        <taxon>ecological metagenomes</taxon>
    </lineage>
</organism>
<dbReference type="GO" id="GO:0004252">
    <property type="term" value="F:serine-type endopeptidase activity"/>
    <property type="evidence" value="ECO:0007669"/>
    <property type="project" value="InterPro"/>
</dbReference>
<dbReference type="SUPFAM" id="SSF52743">
    <property type="entry name" value="Subtilisin-like"/>
    <property type="match status" value="1"/>
</dbReference>
<protein>
    <recommendedName>
        <fullName evidence="3">Peptidase S53 propeptide</fullName>
    </recommendedName>
</protein>
<evidence type="ECO:0000256" key="1">
    <source>
        <dbReference type="SAM" id="MobiDB-lite"/>
    </source>
</evidence>
<dbReference type="EMBL" id="AUZY01006568">
    <property type="protein sequence ID" value="EQD53942.1"/>
    <property type="molecule type" value="Genomic_DNA"/>
</dbReference>
<proteinExistence type="predicted"/>
<dbReference type="GO" id="GO:0006508">
    <property type="term" value="P:proteolysis"/>
    <property type="evidence" value="ECO:0007669"/>
    <property type="project" value="InterPro"/>
</dbReference>
<dbReference type="AlphaFoldDB" id="T1AA88"/>
<reference evidence="2" key="1">
    <citation type="submission" date="2013-08" db="EMBL/GenBank/DDBJ databases">
        <authorList>
            <person name="Mendez C."/>
            <person name="Richter M."/>
            <person name="Ferrer M."/>
            <person name="Sanchez J."/>
        </authorList>
    </citation>
    <scope>NUCLEOTIDE SEQUENCE</scope>
</reference>
<dbReference type="Gene3D" id="3.40.50.200">
    <property type="entry name" value="Peptidase S8/S53 domain"/>
    <property type="match status" value="1"/>
</dbReference>
<dbReference type="InterPro" id="IPR036852">
    <property type="entry name" value="Peptidase_S8/S53_dom_sf"/>
</dbReference>
<feature type="non-terminal residue" evidence="2">
    <location>
        <position position="253"/>
    </location>
</feature>
<sequence>MGLSSFAEASTVGWPRSGSDDPPSPAVPAIRAANPSGYLPPAEVQGLQYEYGPDLQVAYDEQSLFLEAGYPTNAVIATILWQGYYNGSKPIATPYGELSPGQPVGAFVPSDVRAYFNQTSPPGQPHAVAIGVPVGGAMAPGPLASYDTTRASTENTLDMEMAGSLAPGATVFDVYGTTPTYPELDTAFAFILNPNASYPALARVSVISNSWGDRDAVHSEWNQYVEEATARGITVLASTGDSGDYPNSLWHVG</sequence>
<evidence type="ECO:0000313" key="2">
    <source>
        <dbReference type="EMBL" id="EQD53942.1"/>
    </source>
</evidence>
<reference evidence="2" key="2">
    <citation type="journal article" date="2014" name="ISME J.">
        <title>Microbial stratification in low pH oxic and suboxic macroscopic growths along an acid mine drainage.</title>
        <authorList>
            <person name="Mendez-Garcia C."/>
            <person name="Mesa V."/>
            <person name="Sprenger R.R."/>
            <person name="Richter M."/>
            <person name="Diez M.S."/>
            <person name="Solano J."/>
            <person name="Bargiela R."/>
            <person name="Golyshina O.V."/>
            <person name="Manteca A."/>
            <person name="Ramos J.L."/>
            <person name="Gallego J.R."/>
            <person name="Llorente I."/>
            <person name="Martins Dos Santos V.A."/>
            <person name="Jensen O.N."/>
            <person name="Pelaez A.I."/>
            <person name="Sanchez J."/>
            <person name="Ferrer M."/>
        </authorList>
    </citation>
    <scope>NUCLEOTIDE SEQUENCE</scope>
</reference>
<feature type="region of interest" description="Disordered" evidence="1">
    <location>
        <begin position="1"/>
        <end position="32"/>
    </location>
</feature>
<gene>
    <name evidence="2" type="ORF">B1B_09934</name>
</gene>
<evidence type="ECO:0008006" key="3">
    <source>
        <dbReference type="Google" id="ProtNLM"/>
    </source>
</evidence>
<comment type="caution">
    <text evidence="2">The sequence shown here is derived from an EMBL/GenBank/DDBJ whole genome shotgun (WGS) entry which is preliminary data.</text>
</comment>
<name>T1AA88_9ZZZZ</name>
<accession>T1AA88</accession>